<evidence type="ECO:0000313" key="2">
    <source>
        <dbReference type="EMBL" id="MEN9060363.1"/>
    </source>
</evidence>
<gene>
    <name evidence="2" type="ORF">ABFB10_04270</name>
</gene>
<evidence type="ECO:0000256" key="1">
    <source>
        <dbReference type="SAM" id="Phobius"/>
    </source>
</evidence>
<protein>
    <recommendedName>
        <fullName evidence="4">Flp pilus assembly protein TadG</fullName>
    </recommendedName>
</protein>
<evidence type="ECO:0000313" key="3">
    <source>
        <dbReference type="Proteomes" id="UP001428774"/>
    </source>
</evidence>
<organism evidence="2 3">
    <name type="scientific">Ponticoccus litoralis</name>
    <dbReference type="NCBI Taxonomy" id="422297"/>
    <lineage>
        <taxon>Bacteria</taxon>
        <taxon>Pseudomonadati</taxon>
        <taxon>Pseudomonadota</taxon>
        <taxon>Alphaproteobacteria</taxon>
        <taxon>Rhodobacterales</taxon>
        <taxon>Roseobacteraceae</taxon>
        <taxon>Ponticoccus</taxon>
    </lineage>
</organism>
<keyword evidence="3" id="KW-1185">Reference proteome</keyword>
<sequence>MLRVISSRLGRFARREDGTIAVETVLWVPLLLTVLASTFSLHDAFRYKSLNVKAAYTISDALSRETDPIDYAYLDGMVDVMEFLTRSDGPYSLRVTLVRYNDTDDTYVSEWSRTRGAFDALGNRDLEDLYEKLPNMLHNERVIVVETETEYNPPFAVPGLNEARLFYNFGFTRPRFAPKIVWQD</sequence>
<name>A0AAW9SPC5_9RHOB</name>
<dbReference type="AlphaFoldDB" id="A0AAW9SPC5"/>
<dbReference type="RefSeq" id="WP_347165551.1">
    <property type="nucleotide sequence ID" value="NZ_JBDNCH010000002.1"/>
</dbReference>
<dbReference type="EMBL" id="JBDNCH010000002">
    <property type="protein sequence ID" value="MEN9060363.1"/>
    <property type="molecule type" value="Genomic_DNA"/>
</dbReference>
<evidence type="ECO:0008006" key="4">
    <source>
        <dbReference type="Google" id="ProtNLM"/>
    </source>
</evidence>
<dbReference type="Proteomes" id="UP001428774">
    <property type="component" value="Unassembled WGS sequence"/>
</dbReference>
<proteinExistence type="predicted"/>
<keyword evidence="1" id="KW-1133">Transmembrane helix</keyword>
<accession>A0AAW9SPC5</accession>
<keyword evidence="1" id="KW-0812">Transmembrane</keyword>
<comment type="caution">
    <text evidence="2">The sequence shown here is derived from an EMBL/GenBank/DDBJ whole genome shotgun (WGS) entry which is preliminary data.</text>
</comment>
<keyword evidence="1" id="KW-0472">Membrane</keyword>
<reference evidence="2 3" key="1">
    <citation type="submission" date="2024-05" db="EMBL/GenBank/DDBJ databases">
        <title>Genome sequence of Ponticoccus litoralis KCCM 90028.</title>
        <authorList>
            <person name="Kim J.M."/>
            <person name="Lee J.K."/>
            <person name="Choi B.J."/>
            <person name="Bayburt H."/>
            <person name="Baek J.H."/>
            <person name="Jeon C.O."/>
        </authorList>
    </citation>
    <scope>NUCLEOTIDE SEQUENCE [LARGE SCALE GENOMIC DNA]</scope>
    <source>
        <strain evidence="2 3">KCCM 90028</strain>
    </source>
</reference>
<feature type="transmembrane region" description="Helical" evidence="1">
    <location>
        <begin position="20"/>
        <end position="41"/>
    </location>
</feature>